<evidence type="ECO:0000313" key="2">
    <source>
        <dbReference type="Proteomes" id="UP000679352"/>
    </source>
</evidence>
<reference evidence="1" key="1">
    <citation type="submission" date="2021-06" db="EMBL/GenBank/DDBJ databases">
        <title>Direct submission.</title>
        <authorList>
            <person name="Lee C.-S."/>
            <person name="Jin L."/>
        </authorList>
    </citation>
    <scope>NUCLEOTIDE SEQUENCE</scope>
    <source>
        <strain evidence="1">Con5</strain>
    </source>
</reference>
<protein>
    <submittedName>
        <fullName evidence="1">Metallopeptidase family protein</fullName>
    </submittedName>
</protein>
<dbReference type="SUPFAM" id="SSF55486">
    <property type="entry name" value="Metalloproteases ('zincins'), catalytic domain"/>
    <property type="match status" value="1"/>
</dbReference>
<dbReference type="InterPro" id="IPR038555">
    <property type="entry name" value="Zincin_1_sf"/>
</dbReference>
<dbReference type="EMBL" id="CP076361">
    <property type="protein sequence ID" value="QWK91428.1"/>
    <property type="molecule type" value="Genomic_DNA"/>
</dbReference>
<proteinExistence type="predicted"/>
<name>A0A975P946_9RHOB</name>
<dbReference type="Pfam" id="PF06262">
    <property type="entry name" value="Zincin_1"/>
    <property type="match status" value="1"/>
</dbReference>
<dbReference type="KEGG" id="gfu:KM031_05980"/>
<accession>A0A975P946</accession>
<gene>
    <name evidence="1" type="ORF">KM031_05980</name>
</gene>
<dbReference type="InterPro" id="IPR010428">
    <property type="entry name" value="Zincin_1"/>
</dbReference>
<dbReference type="CDD" id="cd12952">
    <property type="entry name" value="MMP_ACEL2062"/>
    <property type="match status" value="1"/>
</dbReference>
<dbReference type="RefSeq" id="WP_215503619.1">
    <property type="nucleotide sequence ID" value="NZ_CP076361.1"/>
</dbReference>
<evidence type="ECO:0000313" key="1">
    <source>
        <dbReference type="EMBL" id="QWK91428.1"/>
    </source>
</evidence>
<dbReference type="Proteomes" id="UP000679352">
    <property type="component" value="Chromosome"/>
</dbReference>
<keyword evidence="2" id="KW-1185">Reference proteome</keyword>
<dbReference type="Gene3D" id="3.30.2010.20">
    <property type="match status" value="1"/>
</dbReference>
<dbReference type="AlphaFoldDB" id="A0A975P946"/>
<sequence length="136" mass="15409">MTHASAQTIAPDLALIEQLAHEAVMQLPEPWRTAAAQVRLRIEDFAPAEILEAMQIADPFELTGLYEGTPLTEKSVMDQPLGPDVIWLFRRPMLDEWLDRGDVSLAEMVTHVMVHELAHHFGWSDAEIAAIDPWWE</sequence>
<organism evidence="1 2">
    <name type="scientific">Gemmobacter fulvus</name>
    <dbReference type="NCBI Taxonomy" id="2840474"/>
    <lineage>
        <taxon>Bacteria</taxon>
        <taxon>Pseudomonadati</taxon>
        <taxon>Pseudomonadota</taxon>
        <taxon>Alphaproteobacteria</taxon>
        <taxon>Rhodobacterales</taxon>
        <taxon>Paracoccaceae</taxon>
        <taxon>Gemmobacter</taxon>
    </lineage>
</organism>